<dbReference type="Gene3D" id="1.25.40.10">
    <property type="entry name" value="Tetratricopeptide repeat domain"/>
    <property type="match status" value="2"/>
</dbReference>
<evidence type="ECO:0000256" key="4">
    <source>
        <dbReference type="ARBA" id="ARBA00022839"/>
    </source>
</evidence>
<name>A0AAV7F8X9_ARIFI</name>
<keyword evidence="9" id="KW-1185">Reference proteome</keyword>
<dbReference type="InterPro" id="IPR036397">
    <property type="entry name" value="RNaseH_sf"/>
</dbReference>
<evidence type="ECO:0000313" key="9">
    <source>
        <dbReference type="Proteomes" id="UP000825729"/>
    </source>
</evidence>
<dbReference type="GO" id="GO:0008270">
    <property type="term" value="F:zinc ion binding"/>
    <property type="evidence" value="ECO:0007669"/>
    <property type="project" value="UniProtKB-KW"/>
</dbReference>
<dbReference type="GO" id="GO:0009451">
    <property type="term" value="P:RNA modification"/>
    <property type="evidence" value="ECO:0007669"/>
    <property type="project" value="InterPro"/>
</dbReference>
<dbReference type="CDD" id="cd06144">
    <property type="entry name" value="REX4_like"/>
    <property type="match status" value="1"/>
</dbReference>
<dbReference type="GO" id="GO:0006364">
    <property type="term" value="P:rRNA processing"/>
    <property type="evidence" value="ECO:0007669"/>
    <property type="project" value="InterPro"/>
</dbReference>
<dbReference type="Pfam" id="PF20431">
    <property type="entry name" value="E_motif"/>
    <property type="match status" value="1"/>
</dbReference>
<dbReference type="SUPFAM" id="SSF53098">
    <property type="entry name" value="Ribonuclease H-like"/>
    <property type="match status" value="1"/>
</dbReference>
<evidence type="ECO:0000256" key="3">
    <source>
        <dbReference type="ARBA" id="ARBA00022737"/>
    </source>
</evidence>
<dbReference type="PROSITE" id="PS00028">
    <property type="entry name" value="ZINC_FINGER_C2H2_1"/>
    <property type="match status" value="2"/>
</dbReference>
<comment type="similarity">
    <text evidence="1">Belongs to the REXO4 family.</text>
</comment>
<dbReference type="PANTHER" id="PTHR47926">
    <property type="entry name" value="PENTATRICOPEPTIDE REPEAT-CONTAINING PROTEIN"/>
    <property type="match status" value="1"/>
</dbReference>
<feature type="repeat" description="PPR" evidence="6">
    <location>
        <begin position="357"/>
        <end position="391"/>
    </location>
</feature>
<dbReference type="SMART" id="SM00479">
    <property type="entry name" value="EXOIII"/>
    <property type="match status" value="1"/>
</dbReference>
<keyword evidence="5" id="KW-0863">Zinc-finger</keyword>
<evidence type="ECO:0000256" key="2">
    <source>
        <dbReference type="ARBA" id="ARBA00016937"/>
    </source>
</evidence>
<dbReference type="InterPro" id="IPR002885">
    <property type="entry name" value="PPR_rpt"/>
</dbReference>
<dbReference type="InterPro" id="IPR046960">
    <property type="entry name" value="PPR_At4g14850-like_plant"/>
</dbReference>
<dbReference type="Gene3D" id="3.30.420.10">
    <property type="entry name" value="Ribonuclease H-like superfamily/Ribonuclease H"/>
    <property type="match status" value="1"/>
</dbReference>
<keyword evidence="5" id="KW-0862">Zinc</keyword>
<comment type="caution">
    <text evidence="8">The sequence shown here is derived from an EMBL/GenBank/DDBJ whole genome shotgun (WGS) entry which is preliminary data.</text>
</comment>
<dbReference type="FunFam" id="1.25.40.10:FF:000184">
    <property type="entry name" value="Pentatricopeptide repeat-containing protein, chloroplastic"/>
    <property type="match status" value="1"/>
</dbReference>
<dbReference type="AlphaFoldDB" id="A0AAV7F8X9"/>
<dbReference type="SMART" id="SM00355">
    <property type="entry name" value="ZnF_C2H2"/>
    <property type="match status" value="3"/>
</dbReference>
<dbReference type="InterPro" id="IPR037431">
    <property type="entry name" value="REX4_DEDDh_dom"/>
</dbReference>
<proteinExistence type="inferred from homology"/>
<evidence type="ECO:0000256" key="5">
    <source>
        <dbReference type="PROSITE-ProRule" id="PRU00042"/>
    </source>
</evidence>
<sequence>MDEQKAFMNEESKATKSPNVRHKCSACFKQYKKKEHLVAHMRVANHSVHQPQCGVCQKYCKSFESLREHLYGPLQKACCSKIYRSQGCDLCLSVFESFDALDVHKEKCHLYPFPALGHAPVNSLGNSLESVEDVQMIEADNNNINEIPKAVAMDCEMVGGGSDGTLDICGRVCLIDEDENVIFHSYVIPQIPITNFRHEITGITEDNLRDARPLKQVREKIEEILHNGEALWRIRLQGGKARVLVGHSVDHDLDCLQMNYPNHLRRDTACYPPLMKTNLASHSLKYLAKTYLGYEIQSGVHDPYEDCVAAMRLYRRMRAQSVCHSWSLSRISLAVHPNASASIGTARGLFDEMLEKDQVSWNSIISGYVYNGDVASARELFEEMPVKRSVVAWTALIDGYGKQGMVVEMFRLFRRMIVAIDNVKPNSSLVCLLSSCSDNSYLKLGRWVSVFIDVNRIPLDIILSTALIGSYARSGDVDKARRIFDGTPNKTLATWNAMITGCVHGGLFEEAIQLFYIMRRNRVRPDEITMVNVLSACAGLGALELGREIHLYLGRSRLLLNEILATALVDMYSKCGSIKDACLVFVKSTEKDVVLWNAMIVGLATHGHGRDSLAVFSQMERSRMQPNEVTFIGVLSACAHSGLVEDGRAKFDIMQARYNLKPKIEHYSCMVDLLGRAGHLKEAMDIVKSMNVEPDSIVWGSLLSACGIHQNVELADEVGKIILLSESLNVGCCILLSNIYASSNRWKDVARVRRLMKSTGMKKPSGCSWIEVDGVVNSFLVEESAHPRHEDIYEMHDILVNQLMFEGYTHNPDFLLMEDDGT</sequence>
<dbReference type="Gene3D" id="3.30.160.60">
    <property type="entry name" value="Classic Zinc Finger"/>
    <property type="match status" value="1"/>
</dbReference>
<keyword evidence="3" id="KW-0677">Repeat</keyword>
<dbReference type="InterPro" id="IPR012337">
    <property type="entry name" value="RNaseH-like_sf"/>
</dbReference>
<evidence type="ECO:0000256" key="1">
    <source>
        <dbReference type="ARBA" id="ARBA00010489"/>
    </source>
</evidence>
<dbReference type="InterPro" id="IPR011990">
    <property type="entry name" value="TPR-like_helical_dom_sf"/>
</dbReference>
<evidence type="ECO:0000313" key="8">
    <source>
        <dbReference type="EMBL" id="KAG9457424.1"/>
    </source>
</evidence>
<dbReference type="EMBL" id="JAINDJ010000002">
    <property type="protein sequence ID" value="KAG9457424.1"/>
    <property type="molecule type" value="Genomic_DNA"/>
</dbReference>
<keyword evidence="4" id="KW-0269">Exonuclease</keyword>
<organism evidence="8 9">
    <name type="scientific">Aristolochia fimbriata</name>
    <name type="common">White veined hardy Dutchman's pipe vine</name>
    <dbReference type="NCBI Taxonomy" id="158543"/>
    <lineage>
        <taxon>Eukaryota</taxon>
        <taxon>Viridiplantae</taxon>
        <taxon>Streptophyta</taxon>
        <taxon>Embryophyta</taxon>
        <taxon>Tracheophyta</taxon>
        <taxon>Spermatophyta</taxon>
        <taxon>Magnoliopsida</taxon>
        <taxon>Magnoliidae</taxon>
        <taxon>Piperales</taxon>
        <taxon>Aristolochiaceae</taxon>
        <taxon>Aristolochia</taxon>
    </lineage>
</organism>
<dbReference type="NCBIfam" id="TIGR00756">
    <property type="entry name" value="PPR"/>
    <property type="match status" value="4"/>
</dbReference>
<feature type="repeat" description="PPR" evidence="6">
    <location>
        <begin position="592"/>
        <end position="626"/>
    </location>
</feature>
<dbReference type="GO" id="GO:0003723">
    <property type="term" value="F:RNA binding"/>
    <property type="evidence" value="ECO:0007669"/>
    <property type="project" value="InterPro"/>
</dbReference>
<dbReference type="Pfam" id="PF13041">
    <property type="entry name" value="PPR_2"/>
    <property type="match status" value="2"/>
</dbReference>
<protein>
    <recommendedName>
        <fullName evidence="2">RNA exonuclease 4</fullName>
    </recommendedName>
</protein>
<dbReference type="Pfam" id="PF01535">
    <property type="entry name" value="PPR"/>
    <property type="match status" value="4"/>
</dbReference>
<dbReference type="PROSITE" id="PS51375">
    <property type="entry name" value="PPR"/>
    <property type="match status" value="3"/>
</dbReference>
<dbReference type="InterPro" id="IPR046848">
    <property type="entry name" value="E_motif"/>
</dbReference>
<evidence type="ECO:0000259" key="7">
    <source>
        <dbReference type="PROSITE" id="PS50157"/>
    </source>
</evidence>
<feature type="repeat" description="PPR" evidence="6">
    <location>
        <begin position="491"/>
        <end position="525"/>
    </location>
</feature>
<keyword evidence="4" id="KW-0378">Hydrolase</keyword>
<keyword evidence="4" id="KW-0540">Nuclease</keyword>
<dbReference type="PANTHER" id="PTHR47926:SF436">
    <property type="entry name" value="PENTATRICOPEPTIDE REPEAT-CONTAINING PROTEIN ELI1, CHLOROPLASTIC-LIKE ISOFORM X2"/>
    <property type="match status" value="1"/>
</dbReference>
<evidence type="ECO:0000256" key="6">
    <source>
        <dbReference type="PROSITE-ProRule" id="PRU00708"/>
    </source>
</evidence>
<dbReference type="GO" id="GO:0008408">
    <property type="term" value="F:3'-5' exonuclease activity"/>
    <property type="evidence" value="ECO:0007669"/>
    <property type="project" value="InterPro"/>
</dbReference>
<dbReference type="InterPro" id="IPR013520">
    <property type="entry name" value="Ribonucl_H"/>
</dbReference>
<accession>A0AAV7F8X9</accession>
<reference evidence="8 9" key="1">
    <citation type="submission" date="2021-07" db="EMBL/GenBank/DDBJ databases">
        <title>The Aristolochia fimbriata genome: insights into angiosperm evolution, floral development and chemical biosynthesis.</title>
        <authorList>
            <person name="Jiao Y."/>
        </authorList>
    </citation>
    <scope>NUCLEOTIDE SEQUENCE [LARGE SCALE GENOMIC DNA]</scope>
    <source>
        <strain evidence="8">IBCAS-2021</strain>
        <tissue evidence="8">Leaf</tissue>
    </source>
</reference>
<gene>
    <name evidence="8" type="ORF">H6P81_001932</name>
</gene>
<keyword evidence="5" id="KW-0479">Metal-binding</keyword>
<dbReference type="Proteomes" id="UP000825729">
    <property type="component" value="Unassembled WGS sequence"/>
</dbReference>
<dbReference type="InterPro" id="IPR013087">
    <property type="entry name" value="Znf_C2H2_type"/>
</dbReference>
<dbReference type="Pfam" id="PF00929">
    <property type="entry name" value="RNase_T"/>
    <property type="match status" value="1"/>
</dbReference>
<dbReference type="PROSITE" id="PS50157">
    <property type="entry name" value="ZINC_FINGER_C2H2_2"/>
    <property type="match status" value="1"/>
</dbReference>
<feature type="domain" description="C2H2-type" evidence="7">
    <location>
        <begin position="22"/>
        <end position="51"/>
    </location>
</feature>